<reference evidence="9 10" key="1">
    <citation type="submission" date="2021-01" db="EMBL/GenBank/DDBJ databases">
        <title>Genomic Encyclopedia of Type Strains, Phase IV (KMG-IV): sequencing the most valuable type-strain genomes for metagenomic binning, comparative biology and taxonomic classification.</title>
        <authorList>
            <person name="Goeker M."/>
        </authorList>
    </citation>
    <scope>NUCLEOTIDE SEQUENCE [LARGE SCALE GENOMIC DNA]</scope>
    <source>
        <strain evidence="9 10">DSM 6130</strain>
    </source>
</reference>
<keyword evidence="1" id="KW-0813">Transport</keyword>
<proteinExistence type="predicted"/>
<dbReference type="PROSITE" id="PS51007">
    <property type="entry name" value="CYTC"/>
    <property type="match status" value="1"/>
</dbReference>
<accession>A0ABS2TBJ0</accession>
<keyword evidence="3 6" id="KW-0479">Metal-binding</keyword>
<sequence>MMRSARLPLALAAALGAVGASSASAGDADRGKLAFGRCAACHAVSQDAAGLPGPSLAGVIGRPAAQLPDFRYSPALKRSGLTWTEDSLDRFLANPQGVVRGNRMPFSGVSDAAERSDLIAYLARDAGRPQ</sequence>
<evidence type="ECO:0000256" key="7">
    <source>
        <dbReference type="SAM" id="SignalP"/>
    </source>
</evidence>
<dbReference type="Proteomes" id="UP000758856">
    <property type="component" value="Unassembled WGS sequence"/>
</dbReference>
<evidence type="ECO:0000313" key="10">
    <source>
        <dbReference type="Proteomes" id="UP000758856"/>
    </source>
</evidence>
<feature type="chain" id="PRO_5047132378" evidence="7">
    <location>
        <begin position="26"/>
        <end position="130"/>
    </location>
</feature>
<dbReference type="InterPro" id="IPR002327">
    <property type="entry name" value="Cyt_c_1A/1B"/>
</dbReference>
<keyword evidence="2 6" id="KW-0349">Heme</keyword>
<dbReference type="InterPro" id="IPR036909">
    <property type="entry name" value="Cyt_c-like_dom_sf"/>
</dbReference>
<keyword evidence="10" id="KW-1185">Reference proteome</keyword>
<evidence type="ECO:0000256" key="2">
    <source>
        <dbReference type="ARBA" id="ARBA00022617"/>
    </source>
</evidence>
<gene>
    <name evidence="9" type="ORF">JOD31_002666</name>
</gene>
<evidence type="ECO:0000256" key="3">
    <source>
        <dbReference type="ARBA" id="ARBA00022723"/>
    </source>
</evidence>
<dbReference type="InterPro" id="IPR009056">
    <property type="entry name" value="Cyt_c-like_dom"/>
</dbReference>
<evidence type="ECO:0000256" key="5">
    <source>
        <dbReference type="ARBA" id="ARBA00023004"/>
    </source>
</evidence>
<evidence type="ECO:0000256" key="4">
    <source>
        <dbReference type="ARBA" id="ARBA00022982"/>
    </source>
</evidence>
<evidence type="ECO:0000256" key="6">
    <source>
        <dbReference type="PROSITE-ProRule" id="PRU00433"/>
    </source>
</evidence>
<feature type="domain" description="Cytochrome c" evidence="8">
    <location>
        <begin position="26"/>
        <end position="126"/>
    </location>
</feature>
<comment type="caution">
    <text evidence="9">The sequence shown here is derived from an EMBL/GenBank/DDBJ whole genome shotgun (WGS) entry which is preliminary data.</text>
</comment>
<organism evidence="9 10">
    <name type="scientific">Methylopila capsulata</name>
    <dbReference type="NCBI Taxonomy" id="61654"/>
    <lineage>
        <taxon>Bacteria</taxon>
        <taxon>Pseudomonadati</taxon>
        <taxon>Pseudomonadota</taxon>
        <taxon>Alphaproteobacteria</taxon>
        <taxon>Hyphomicrobiales</taxon>
        <taxon>Methylopilaceae</taxon>
        <taxon>Methylopila</taxon>
    </lineage>
</organism>
<dbReference type="EMBL" id="JAFBCY010000003">
    <property type="protein sequence ID" value="MBM7852424.1"/>
    <property type="molecule type" value="Genomic_DNA"/>
</dbReference>
<dbReference type="PRINTS" id="PR00604">
    <property type="entry name" value="CYTCHRMECIAB"/>
</dbReference>
<feature type="signal peptide" evidence="7">
    <location>
        <begin position="1"/>
        <end position="25"/>
    </location>
</feature>
<keyword evidence="5 6" id="KW-0408">Iron</keyword>
<keyword evidence="4" id="KW-0249">Electron transport</keyword>
<evidence type="ECO:0000256" key="1">
    <source>
        <dbReference type="ARBA" id="ARBA00022448"/>
    </source>
</evidence>
<name>A0ABS2TBJ0_9HYPH</name>
<evidence type="ECO:0000259" key="8">
    <source>
        <dbReference type="PROSITE" id="PS51007"/>
    </source>
</evidence>
<evidence type="ECO:0000313" key="9">
    <source>
        <dbReference type="EMBL" id="MBM7852424.1"/>
    </source>
</evidence>
<dbReference type="SUPFAM" id="SSF46626">
    <property type="entry name" value="Cytochrome c"/>
    <property type="match status" value="1"/>
</dbReference>
<dbReference type="Gene3D" id="1.10.760.10">
    <property type="entry name" value="Cytochrome c-like domain"/>
    <property type="match status" value="1"/>
</dbReference>
<protein>
    <submittedName>
        <fullName evidence="9">Cytochrome c</fullName>
    </submittedName>
</protein>
<keyword evidence="7" id="KW-0732">Signal</keyword>
<dbReference type="Pfam" id="PF00034">
    <property type="entry name" value="Cytochrom_C"/>
    <property type="match status" value="1"/>
</dbReference>
<dbReference type="RefSeq" id="WP_246482497.1">
    <property type="nucleotide sequence ID" value="NZ_BSFF01000003.1"/>
</dbReference>
<dbReference type="PANTHER" id="PTHR11961">
    <property type="entry name" value="CYTOCHROME C"/>
    <property type="match status" value="1"/>
</dbReference>